<dbReference type="AlphaFoldDB" id="A0A3B6IW70"/>
<dbReference type="OrthoDB" id="694475at2759"/>
<name>A0A3B6IW70_WHEAT</name>
<dbReference type="Proteomes" id="UP000019116">
    <property type="component" value="Chromosome 4B"/>
</dbReference>
<reference evidence="1" key="1">
    <citation type="submission" date="2018-08" db="EMBL/GenBank/DDBJ databases">
        <authorList>
            <person name="Rossello M."/>
        </authorList>
    </citation>
    <scope>NUCLEOTIDE SEQUENCE [LARGE SCALE GENOMIC DNA]</scope>
    <source>
        <strain evidence="1">cv. Chinese Spring</strain>
    </source>
</reference>
<dbReference type="PANTHER" id="PTHR33087:SF46">
    <property type="entry name" value="OS07G0539200 PROTEIN"/>
    <property type="match status" value="1"/>
</dbReference>
<protein>
    <recommendedName>
        <fullName evidence="3">DUF4283 domain-containing protein</fullName>
    </recommendedName>
</protein>
<dbReference type="InterPro" id="IPR053253">
    <property type="entry name" value="Sex_diff_modulator"/>
</dbReference>
<keyword evidence="2" id="KW-1185">Reference proteome</keyword>
<dbReference type="PANTHER" id="PTHR33087">
    <property type="entry name" value="OS07G0539200 PROTEIN"/>
    <property type="match status" value="1"/>
</dbReference>
<evidence type="ECO:0000313" key="1">
    <source>
        <dbReference type="EnsemblPlants" id="TraesCS4B02G366000.1.cds1"/>
    </source>
</evidence>
<evidence type="ECO:0000313" key="2">
    <source>
        <dbReference type="Proteomes" id="UP000019116"/>
    </source>
</evidence>
<reference evidence="1" key="2">
    <citation type="submission" date="2018-10" db="UniProtKB">
        <authorList>
            <consortium name="EnsemblPlants"/>
        </authorList>
    </citation>
    <scope>IDENTIFICATION</scope>
</reference>
<proteinExistence type="predicted"/>
<evidence type="ECO:0008006" key="3">
    <source>
        <dbReference type="Google" id="ProtNLM"/>
    </source>
</evidence>
<dbReference type="Gramene" id="TraesCS4B02G366000.1">
    <property type="protein sequence ID" value="TraesCS4B02G366000.1.cds1"/>
    <property type="gene ID" value="TraesCS4B02G366000"/>
</dbReference>
<dbReference type="Gramene" id="TraesCS4B03G0945000.1">
    <property type="protein sequence ID" value="TraesCS4B03G0945000.1.CDS1"/>
    <property type="gene ID" value="TraesCS4B03G0945000"/>
</dbReference>
<sequence>MEQFEGESWRPENRKGSVFFPAEGWRRGEPELRPEFGRCVLQRTPGMYRVEEKLRGRALVGTVEGHRPPVSPAQVVAALELQCGLSRDHIMVEVCSPPADFLVRFRSGEDCTRVLIYHSRKLTAGGATIQFTRWRHGMGGEASSLKFLTRLSLDGLPQEAWEVEFVGKLVSSLGGDLVKMVKPTDRCFIIVEAWMKNPNKVPKLYEVELPEPDLPQDYPSSDSDGPISPPCSDLTLEKPTFLHFVKIHILKVIDRSPIITELPPAYDYDDEAESARCHTFSCYPGTIDGAERAYIGGGHGFAGPGTDGRAGGLFKM</sequence>
<dbReference type="EnsemblPlants" id="TraesCS4B02G366000.1">
    <property type="protein sequence ID" value="TraesCS4B02G366000.1.cds1"/>
    <property type="gene ID" value="TraesCS4B02G366000"/>
</dbReference>
<accession>A0A3B6IW70</accession>
<organism evidence="1">
    <name type="scientific">Triticum aestivum</name>
    <name type="common">Wheat</name>
    <dbReference type="NCBI Taxonomy" id="4565"/>
    <lineage>
        <taxon>Eukaryota</taxon>
        <taxon>Viridiplantae</taxon>
        <taxon>Streptophyta</taxon>
        <taxon>Embryophyta</taxon>
        <taxon>Tracheophyta</taxon>
        <taxon>Spermatophyta</taxon>
        <taxon>Magnoliopsida</taxon>
        <taxon>Liliopsida</taxon>
        <taxon>Poales</taxon>
        <taxon>Poaceae</taxon>
        <taxon>BOP clade</taxon>
        <taxon>Pooideae</taxon>
        <taxon>Triticodae</taxon>
        <taxon>Triticeae</taxon>
        <taxon>Triticinae</taxon>
        <taxon>Triticum</taxon>
    </lineage>
</organism>
<dbReference type="OMA" id="QRTPGMY"/>